<dbReference type="RefSeq" id="WP_093309162.1">
    <property type="nucleotide sequence ID" value="NZ_FNYH01000005.1"/>
</dbReference>
<evidence type="ECO:0000259" key="1">
    <source>
        <dbReference type="Pfam" id="PF13439"/>
    </source>
</evidence>
<dbReference type="Gene3D" id="3.40.50.2000">
    <property type="entry name" value="Glycogen Phosphorylase B"/>
    <property type="match status" value="2"/>
</dbReference>
<proteinExistence type="predicted"/>
<evidence type="ECO:0000313" key="3">
    <source>
        <dbReference type="Proteomes" id="UP000242999"/>
    </source>
</evidence>
<dbReference type="EMBL" id="FNYH01000005">
    <property type="protein sequence ID" value="SEI60410.1"/>
    <property type="molecule type" value="Genomic_DNA"/>
</dbReference>
<dbReference type="PANTHER" id="PTHR45947">
    <property type="entry name" value="SULFOQUINOVOSYL TRANSFERASE SQD2"/>
    <property type="match status" value="1"/>
</dbReference>
<name>A0A1H6S8S5_9GAMM</name>
<dbReference type="AlphaFoldDB" id="A0A1H6S8S5"/>
<evidence type="ECO:0000313" key="2">
    <source>
        <dbReference type="EMBL" id="SEI60410.1"/>
    </source>
</evidence>
<dbReference type="InterPro" id="IPR028098">
    <property type="entry name" value="Glyco_trans_4-like_N"/>
</dbReference>
<dbReference type="OrthoDB" id="9802525at2"/>
<organism evidence="2 3">
    <name type="scientific">Allopseudospirillum japonicum</name>
    <dbReference type="NCBI Taxonomy" id="64971"/>
    <lineage>
        <taxon>Bacteria</taxon>
        <taxon>Pseudomonadati</taxon>
        <taxon>Pseudomonadota</taxon>
        <taxon>Gammaproteobacteria</taxon>
        <taxon>Oceanospirillales</taxon>
        <taxon>Oceanospirillaceae</taxon>
        <taxon>Allopseudospirillum</taxon>
    </lineage>
</organism>
<dbReference type="STRING" id="64971.SAMN05421831_10580"/>
<dbReference type="GO" id="GO:0016757">
    <property type="term" value="F:glycosyltransferase activity"/>
    <property type="evidence" value="ECO:0007669"/>
    <property type="project" value="TreeGrafter"/>
</dbReference>
<protein>
    <submittedName>
        <fullName evidence="2">Glycosyltransferase involved in cell wall bisynthesis</fullName>
    </submittedName>
</protein>
<gene>
    <name evidence="2" type="ORF">SAMN05421831_10580</name>
</gene>
<dbReference type="SUPFAM" id="SSF53756">
    <property type="entry name" value="UDP-Glycosyltransferase/glycogen phosphorylase"/>
    <property type="match status" value="1"/>
</dbReference>
<dbReference type="Proteomes" id="UP000242999">
    <property type="component" value="Unassembled WGS sequence"/>
</dbReference>
<dbReference type="Pfam" id="PF13692">
    <property type="entry name" value="Glyco_trans_1_4"/>
    <property type="match status" value="1"/>
</dbReference>
<dbReference type="InterPro" id="IPR050194">
    <property type="entry name" value="Glycosyltransferase_grp1"/>
</dbReference>
<reference evidence="3" key="1">
    <citation type="submission" date="2016-10" db="EMBL/GenBank/DDBJ databases">
        <authorList>
            <person name="Varghese N."/>
            <person name="Submissions S."/>
        </authorList>
    </citation>
    <scope>NUCLEOTIDE SEQUENCE [LARGE SCALE GENOMIC DNA]</scope>
    <source>
        <strain evidence="3">DSM 7165</strain>
    </source>
</reference>
<accession>A0A1H6S8S5</accession>
<sequence>MLRLGLVTETFAPDINGVSHTLQHLVKGLLHQGWHLDLVRPKPRQSYLRALDPSGRLCDWHAKGIGLPGYQDLQLGLGLPTDLRRHWSLHPPHVLYIATEGPLGFAALKYAQSQGIPVVSGFHTNFQLYTEHYGRLASYLHKPTLAYLRWFHNATHTTLVPNQQQALELGAQGLDNVHCLYRGVDTQRFNPQRRCQDLRRQWQANSETLVVTCVGRLAAEKNLDQVIETFQLIKAQHPDARLVLTGDGPLHSHLMRKTQDIILPGTRTGIDLARHYASCDLFLFPSTTETFGNVILEAMASGLPVLSYDYAGAQLLIEQGVSGYKVPLKDQTAFNQAALELAAQPVLRTALATGACKRIQAFSWDTIVQNFIQYLMQARAQGVSCHEHTLDHSLS</sequence>
<keyword evidence="3" id="KW-1185">Reference proteome</keyword>
<dbReference type="CDD" id="cd03814">
    <property type="entry name" value="GT4-like"/>
    <property type="match status" value="1"/>
</dbReference>
<keyword evidence="2" id="KW-0808">Transferase</keyword>
<dbReference type="PANTHER" id="PTHR45947:SF3">
    <property type="entry name" value="SULFOQUINOVOSYL TRANSFERASE SQD2"/>
    <property type="match status" value="1"/>
</dbReference>
<feature type="domain" description="Glycosyltransferase subfamily 4-like N-terminal" evidence="1">
    <location>
        <begin position="15"/>
        <end position="188"/>
    </location>
</feature>
<dbReference type="Pfam" id="PF13439">
    <property type="entry name" value="Glyco_transf_4"/>
    <property type="match status" value="1"/>
</dbReference>